<organism evidence="5">
    <name type="scientific">Micromonas pusilla (strain CCMP1545)</name>
    <name type="common">Picoplanktonic green alga</name>
    <dbReference type="NCBI Taxonomy" id="564608"/>
    <lineage>
        <taxon>Eukaryota</taxon>
        <taxon>Viridiplantae</taxon>
        <taxon>Chlorophyta</taxon>
        <taxon>Mamiellophyceae</taxon>
        <taxon>Mamiellales</taxon>
        <taxon>Mamiellaceae</taxon>
        <taxon>Micromonas</taxon>
    </lineage>
</organism>
<feature type="region of interest" description="Disordered" evidence="2">
    <location>
        <begin position="37"/>
        <end position="72"/>
    </location>
</feature>
<dbReference type="SMART" id="SM00367">
    <property type="entry name" value="LRR_CC"/>
    <property type="match status" value="4"/>
</dbReference>
<name>C1MX37_MICPC</name>
<dbReference type="Gene3D" id="3.80.10.10">
    <property type="entry name" value="Ribonuclease Inhibitor"/>
    <property type="match status" value="3"/>
</dbReference>
<dbReference type="InterPro" id="IPR006553">
    <property type="entry name" value="Leu-rich_rpt_Cys-con_subtyp"/>
</dbReference>
<dbReference type="GO" id="GO:0019005">
    <property type="term" value="C:SCF ubiquitin ligase complex"/>
    <property type="evidence" value="ECO:0007669"/>
    <property type="project" value="TreeGrafter"/>
</dbReference>
<keyword evidence="5" id="KW-1185">Reference proteome</keyword>
<sequence length="514" mass="54808">MFSVEDLNCFPRGWGVTPPRAAPVTSVDAAGETRRFARAGGSRRARPQTPGAMGFFDAARRGDDGRSRRVPTSKLGTSFPLLDLPDAALAVVLKHLAAGPDGVCDIARFCLVSKPARELGLDTMRRRMRSLDLTPLGRRARNAVPHLAATCANLRTITCDGTNVTDACVTALLACSERTLTRLSLADCRHLRLLHEHSHGAGARGLRELVLRGSSWSLSALAGILRRSRKTLTSLNLSGTRLALTAGDNDLRVIAARVLRCRALERLSLGSHVDVLPAALATVIFALLDGDERIDDDDDVDVDVDVDVDASSTTPTTTPDDVDDAFGLDNLKELSLAQNGAADEKMLEIIARRCPSLTKLDLRGCTASRDAVCAFVRNAACASSLTSLLLGGAADSLDDASLEAVASSCPSLEELDLGMHHAVGIAGMESLRVGCVGLRRLRISRNARVTTQSLASLVKTEGSKLELLSAVRCRRAGEPGLRSLQRELEVAVGAGAGCRIDWVGEYSFERDDDS</sequence>
<reference evidence="4 5" key="1">
    <citation type="journal article" date="2009" name="Science">
        <title>Green evolution and dynamic adaptations revealed by genomes of the marine picoeukaryotes Micromonas.</title>
        <authorList>
            <person name="Worden A.Z."/>
            <person name="Lee J.H."/>
            <person name="Mock T."/>
            <person name="Rouze P."/>
            <person name="Simmons M.P."/>
            <person name="Aerts A.L."/>
            <person name="Allen A.E."/>
            <person name="Cuvelier M.L."/>
            <person name="Derelle E."/>
            <person name="Everett M.V."/>
            <person name="Foulon E."/>
            <person name="Grimwood J."/>
            <person name="Gundlach H."/>
            <person name="Henrissat B."/>
            <person name="Napoli C."/>
            <person name="McDonald S.M."/>
            <person name="Parker M.S."/>
            <person name="Rombauts S."/>
            <person name="Salamov A."/>
            <person name="Von Dassow P."/>
            <person name="Badger J.H."/>
            <person name="Coutinho P.M."/>
            <person name="Demir E."/>
            <person name="Dubchak I."/>
            <person name="Gentemann C."/>
            <person name="Eikrem W."/>
            <person name="Gready J.E."/>
            <person name="John U."/>
            <person name="Lanier W."/>
            <person name="Lindquist E.A."/>
            <person name="Lucas S."/>
            <person name="Mayer K.F."/>
            <person name="Moreau H."/>
            <person name="Not F."/>
            <person name="Otillar R."/>
            <person name="Panaud O."/>
            <person name="Pangilinan J."/>
            <person name="Paulsen I."/>
            <person name="Piegu B."/>
            <person name="Poliakov A."/>
            <person name="Robbens S."/>
            <person name="Schmutz J."/>
            <person name="Toulza E."/>
            <person name="Wyss T."/>
            <person name="Zelensky A."/>
            <person name="Zhou K."/>
            <person name="Armbrust E.V."/>
            <person name="Bhattacharya D."/>
            <person name="Goodenough U.W."/>
            <person name="Van de Peer Y."/>
            <person name="Grigoriev I.V."/>
        </authorList>
    </citation>
    <scope>NUCLEOTIDE SEQUENCE [LARGE SCALE GENOMIC DNA]</scope>
    <source>
        <strain evidence="4 5">CCMP1545</strain>
    </source>
</reference>
<dbReference type="SUPFAM" id="SSF52047">
    <property type="entry name" value="RNI-like"/>
    <property type="match status" value="1"/>
</dbReference>
<dbReference type="InterPro" id="IPR055411">
    <property type="entry name" value="LRR_FXL15/At3g58940/PEG3-like"/>
</dbReference>
<dbReference type="InterPro" id="IPR032675">
    <property type="entry name" value="LRR_dom_sf"/>
</dbReference>
<dbReference type="OMA" id="CANLRTI"/>
<dbReference type="GeneID" id="9686060"/>
<protein>
    <submittedName>
        <fullName evidence="4">Predicted protein</fullName>
    </submittedName>
</protein>
<dbReference type="RefSeq" id="XP_003060623.1">
    <property type="nucleotide sequence ID" value="XM_003060577.1"/>
</dbReference>
<comment type="subcellular location">
    <subcellularLocation>
        <location evidence="1">Cytoplasm</location>
        <location evidence="1">Cytoskeleton</location>
        <location evidence="1">Cilium axoneme</location>
    </subcellularLocation>
</comment>
<evidence type="ECO:0000259" key="3">
    <source>
        <dbReference type="Pfam" id="PF24758"/>
    </source>
</evidence>
<dbReference type="EMBL" id="GG663742">
    <property type="protein sequence ID" value="EEH55392.1"/>
    <property type="molecule type" value="Genomic_DNA"/>
</dbReference>
<evidence type="ECO:0000313" key="4">
    <source>
        <dbReference type="EMBL" id="EEH55392.1"/>
    </source>
</evidence>
<dbReference type="STRING" id="564608.C1MX37"/>
<dbReference type="eggNOG" id="KOG1947">
    <property type="taxonomic scope" value="Eukaryota"/>
</dbReference>
<evidence type="ECO:0000256" key="1">
    <source>
        <dbReference type="ARBA" id="ARBA00004430"/>
    </source>
</evidence>
<dbReference type="AlphaFoldDB" id="C1MX37"/>
<feature type="compositionally biased region" description="Basic and acidic residues" evidence="2">
    <location>
        <begin position="58"/>
        <end position="67"/>
    </location>
</feature>
<evidence type="ECO:0000313" key="5">
    <source>
        <dbReference type="Proteomes" id="UP000001876"/>
    </source>
</evidence>
<gene>
    <name evidence="4" type="ORF">MICPUCDRAFT_68991</name>
</gene>
<proteinExistence type="predicted"/>
<dbReference type="GO" id="GO:0031146">
    <property type="term" value="P:SCF-dependent proteasomal ubiquitin-dependent protein catabolic process"/>
    <property type="evidence" value="ECO:0007669"/>
    <property type="project" value="TreeGrafter"/>
</dbReference>
<accession>C1MX37</accession>
<dbReference type="PANTHER" id="PTHR13318">
    <property type="entry name" value="PARTNER OF PAIRED, ISOFORM B-RELATED"/>
    <property type="match status" value="1"/>
</dbReference>
<dbReference type="Pfam" id="PF24758">
    <property type="entry name" value="LRR_At5g56370"/>
    <property type="match status" value="1"/>
</dbReference>
<evidence type="ECO:0000256" key="2">
    <source>
        <dbReference type="SAM" id="MobiDB-lite"/>
    </source>
</evidence>
<dbReference type="Proteomes" id="UP000001876">
    <property type="component" value="Unassembled WGS sequence"/>
</dbReference>
<feature type="domain" description="F-box/LRR-repeat protein 15/At3g58940/PEG3-like LRR" evidence="3">
    <location>
        <begin position="328"/>
        <end position="462"/>
    </location>
</feature>
<dbReference type="KEGG" id="mpp:MICPUCDRAFT_68991"/>
<dbReference type="GO" id="GO:0005930">
    <property type="term" value="C:axoneme"/>
    <property type="evidence" value="ECO:0007669"/>
    <property type="project" value="UniProtKB-SubCell"/>
</dbReference>
<dbReference type="PANTHER" id="PTHR13318:SF190">
    <property type="entry name" value="PARTNER OF PAIRED, ISOFORM B"/>
    <property type="match status" value="1"/>
</dbReference>